<keyword evidence="1" id="KW-0812">Transmembrane</keyword>
<dbReference type="Gene3D" id="2.170.130.10">
    <property type="entry name" value="TonB-dependent receptor, plug domain"/>
    <property type="match status" value="1"/>
</dbReference>
<evidence type="ECO:0000259" key="3">
    <source>
        <dbReference type="Pfam" id="PF07715"/>
    </source>
</evidence>
<dbReference type="AlphaFoldDB" id="A0A1G4G917"/>
<evidence type="ECO:0000256" key="2">
    <source>
        <dbReference type="SAM" id="SignalP"/>
    </source>
</evidence>
<accession>A0A1G4G917</accession>
<feature type="chain" id="PRO_5009603969" evidence="2">
    <location>
        <begin position="28"/>
        <end position="1041"/>
    </location>
</feature>
<keyword evidence="1" id="KW-0472">Membrane</keyword>
<keyword evidence="1" id="KW-0813">Transport</keyword>
<dbReference type="PROSITE" id="PS00018">
    <property type="entry name" value="EF_HAND_1"/>
    <property type="match status" value="1"/>
</dbReference>
<dbReference type="RefSeq" id="WP_083373311.1">
    <property type="nucleotide sequence ID" value="NZ_LT608328.1"/>
</dbReference>
<protein>
    <submittedName>
        <fullName evidence="4">TonB-dependent receptor SusC</fullName>
    </submittedName>
</protein>
<feature type="domain" description="TonB-dependent receptor plug" evidence="3">
    <location>
        <begin position="122"/>
        <end position="228"/>
    </location>
</feature>
<dbReference type="Gene3D" id="2.60.40.1120">
    <property type="entry name" value="Carboxypeptidase-like, regulatory domain"/>
    <property type="match status" value="1"/>
</dbReference>
<dbReference type="FunFam" id="2.60.40.1120:FF:000003">
    <property type="entry name" value="Outer membrane protein Omp121"/>
    <property type="match status" value="1"/>
</dbReference>
<dbReference type="SUPFAM" id="SSF56935">
    <property type="entry name" value="Porins"/>
    <property type="match status" value="1"/>
</dbReference>
<organism evidence="4 5">
    <name type="scientific">Petrimonas mucosa</name>
    <dbReference type="NCBI Taxonomy" id="1642646"/>
    <lineage>
        <taxon>Bacteria</taxon>
        <taxon>Pseudomonadati</taxon>
        <taxon>Bacteroidota</taxon>
        <taxon>Bacteroidia</taxon>
        <taxon>Bacteroidales</taxon>
        <taxon>Dysgonomonadaceae</taxon>
        <taxon>Petrimonas</taxon>
    </lineage>
</organism>
<evidence type="ECO:0000256" key="1">
    <source>
        <dbReference type="PROSITE-ProRule" id="PRU01360"/>
    </source>
</evidence>
<dbReference type="InterPro" id="IPR012910">
    <property type="entry name" value="Plug_dom"/>
</dbReference>
<dbReference type="InterPro" id="IPR023997">
    <property type="entry name" value="TonB-dep_OMP_SusC/RagA_CS"/>
</dbReference>
<evidence type="ECO:0000313" key="5">
    <source>
        <dbReference type="Proteomes" id="UP000178485"/>
    </source>
</evidence>
<dbReference type="GO" id="GO:0009279">
    <property type="term" value="C:cell outer membrane"/>
    <property type="evidence" value="ECO:0007669"/>
    <property type="project" value="UniProtKB-SubCell"/>
</dbReference>
<comment type="subcellular location">
    <subcellularLocation>
        <location evidence="1">Cell outer membrane</location>
        <topology evidence="1">Multi-pass membrane protein</topology>
    </subcellularLocation>
</comment>
<keyword evidence="2" id="KW-0732">Signal</keyword>
<dbReference type="InterPro" id="IPR018247">
    <property type="entry name" value="EF_Hand_1_Ca_BS"/>
</dbReference>
<dbReference type="PROSITE" id="PS52016">
    <property type="entry name" value="TONB_DEPENDENT_REC_3"/>
    <property type="match status" value="1"/>
</dbReference>
<dbReference type="EMBL" id="LT608328">
    <property type="protein sequence ID" value="SCM59049.1"/>
    <property type="molecule type" value="Genomic_DNA"/>
</dbReference>
<dbReference type="InterPro" id="IPR039426">
    <property type="entry name" value="TonB-dep_rcpt-like"/>
</dbReference>
<feature type="signal peptide" evidence="2">
    <location>
        <begin position="1"/>
        <end position="27"/>
    </location>
</feature>
<name>A0A1G4G917_9BACT</name>
<dbReference type="Pfam" id="PF07715">
    <property type="entry name" value="Plug"/>
    <property type="match status" value="1"/>
</dbReference>
<keyword evidence="1" id="KW-0998">Cell outer membrane</keyword>
<dbReference type="SUPFAM" id="SSF49464">
    <property type="entry name" value="Carboxypeptidase regulatory domain-like"/>
    <property type="match status" value="1"/>
</dbReference>
<keyword evidence="4" id="KW-0675">Receptor</keyword>
<dbReference type="KEGG" id="pmuc:ING2E5A_2238"/>
<dbReference type="NCBIfam" id="TIGR04057">
    <property type="entry name" value="SusC_RagA_signa"/>
    <property type="match status" value="1"/>
</dbReference>
<proteinExistence type="inferred from homology"/>
<dbReference type="InterPro" id="IPR037066">
    <property type="entry name" value="Plug_dom_sf"/>
</dbReference>
<gene>
    <name evidence="4" type="primary">susC59</name>
    <name evidence="4" type="ORF">ING2E5A_2238</name>
</gene>
<dbReference type="FunFam" id="2.170.130.10:FF:000003">
    <property type="entry name" value="SusC/RagA family TonB-linked outer membrane protein"/>
    <property type="match status" value="1"/>
</dbReference>
<dbReference type="Proteomes" id="UP000178485">
    <property type="component" value="Chromosome i"/>
</dbReference>
<keyword evidence="5" id="KW-1185">Reference proteome</keyword>
<comment type="similarity">
    <text evidence="1">Belongs to the TonB-dependent receptor family.</text>
</comment>
<keyword evidence="1" id="KW-1134">Transmembrane beta strand</keyword>
<dbReference type="Pfam" id="PF13715">
    <property type="entry name" value="CarbopepD_reg_2"/>
    <property type="match status" value="1"/>
</dbReference>
<sequence>MKRTVPVNVGRKLMFFFLCLYSIGIFAQNIDVTGHVTDENNEPLIGVTVKVLGESEKGTVTDFDGKFILPNIPSDAKIEVSYVGMQKQVIDVNNRKVIDIVLKEDSEILEEVVVVGYGIQKKASVTAAISSVDTKSLKQSSSANLSAALAGRLPGLTAMQTSGQPGNDVVNLYLRGAGTLNDASPLILIDGVPRSNISKIDPNEIESVSILKDASATAVFGVRGANGVIMITTRRGQPGKSELNITVDHSIQKFLAQADRIHSWEFARLRNQAFLNDNPGASDDQLPFTQYMIDKYISGEDPVFYPDRDVFHDYFTDWAPQTRVNANFNGGGDRFSYFLNAGYIGQGGNFNTEPKSFLGYDPSYKMDRYNFRGNIDYSIASNLKAALNIATYLEKMNTPQTIDLFGGSVAGMVQNMIAYTWATPPTDPGPTTVEGYGVPGNEIVAQSGQDRNTYGEINRRGYREEMTNNLNSSLSLDWGLDFITKGLSAKGMIAFDSHASTVLQGVRSLDTYAFQVARSADETSGYNAIRTNQDPAIRLSKEMRTRYYMNIQTSLNYARSFGSHNVTGMFLYQRDNWDQYGADLPYNVVGIVGRATYNYDNRYLAEFNYGYNGSEQFAPNNRFGSFPAFSFGWVVSNEKFLLDNNVLTNLKLRASRGLTGNDKLGSQRFLYQSFINMGAGVFPTLGRGQSVIQGRMGNESLQWEMAKKTNLGVDVEILQSLGLTVDLFKEDRNKILIGRNTIPQLQGVPLGNIPRVNIGEVDNKGFEAELTYRKVVNKDFNFLIKGNYAYNKNRVVYADEVQYGEDYAYRNRVTGFSIGQQFGYKIDYSNGNGYINTQEELDNLPEYQVGGTPRLGDFKYVDVNKDGVINDRDMVPIGYPTIPRVTYALSGSLNYKKVDFSFLLTGVGQTHRYTNGWGVNEFALVGFYTGWHKQAWTAERYANGEEILYPALGMSSGVSHQPNDFFIMNRSFLRLKTVEIGYTVPKKILNPLRVENVRVYMNGNNLLTFKKMPINTVDPEQSDALVYPLTRMFNFGLNITF</sequence>
<dbReference type="STRING" id="1642646.ING2E5A_2238"/>
<evidence type="ECO:0000313" key="4">
    <source>
        <dbReference type="EMBL" id="SCM59049.1"/>
    </source>
</evidence>
<reference evidence="4 5" key="1">
    <citation type="submission" date="2016-08" db="EMBL/GenBank/DDBJ databases">
        <authorList>
            <person name="Seilhamer J.J."/>
        </authorList>
    </citation>
    <scope>NUCLEOTIDE SEQUENCE [LARGE SCALE GENOMIC DNA]</scope>
    <source>
        <strain evidence="4">ING2-E5A</strain>
    </source>
</reference>
<dbReference type="InterPro" id="IPR023996">
    <property type="entry name" value="TonB-dep_OMP_SusC/RagA"/>
</dbReference>
<dbReference type="NCBIfam" id="TIGR04056">
    <property type="entry name" value="OMP_RagA_SusC"/>
    <property type="match status" value="1"/>
</dbReference>
<dbReference type="InterPro" id="IPR008969">
    <property type="entry name" value="CarboxyPept-like_regulatory"/>
</dbReference>